<dbReference type="EMBL" id="LTAN01000007">
    <property type="protein sequence ID" value="OBR06312.1"/>
    <property type="molecule type" value="Genomic_DNA"/>
</dbReference>
<dbReference type="KEGG" id="chig:CH63R_10432"/>
<gene>
    <name evidence="2" type="ORF">CH63R_10432</name>
</gene>
<proteinExistence type="predicted"/>
<sequence>MDNNSAQDGPAPDSNPRALAMFPGKGLATKNVRCGEATAGTGFVLLIAEGKGRKLARSNWGFTNAEKHASACAAHSNSTAGGLAGFQAGGSAQTENGRLHVDDGQDRLLPLPVCFGSDISHGLISTLAEVHTAWAYRACHARAQERARISSASAHMVFERLDTVHMTEGNNIKRSKTRKTSIKIPDAKSNEGIFRTSPRRAIVTHAVSTQCTVYGTRQRGKGARHADPSRSSFVPGPAWRAPPQPASCLWALVVVNTRPRWAMAHRHPSGSGPPPISGCRRTGAALFESFSALGRRFFCPASQGKIAAARPSSRPAGTPRQCTHENRQTLCTNFVPTLPDCCSLSPPDAEPESLFFDGESYLRCIDDAQGK</sequence>
<evidence type="ECO:0000313" key="2">
    <source>
        <dbReference type="EMBL" id="OBR06312.1"/>
    </source>
</evidence>
<protein>
    <submittedName>
        <fullName evidence="2">Uncharacterized protein</fullName>
    </submittedName>
</protein>
<dbReference type="GeneID" id="28869513"/>
<accession>A0A1B7Y2S6</accession>
<evidence type="ECO:0000256" key="1">
    <source>
        <dbReference type="SAM" id="MobiDB-lite"/>
    </source>
</evidence>
<keyword evidence="3" id="KW-1185">Reference proteome</keyword>
<reference evidence="3" key="1">
    <citation type="journal article" date="2017" name="BMC Genomics">
        <title>Gapless genome assembly of Colletotrichum higginsianum reveals chromosome structure and association of transposable elements with secondary metabolite gene clusters.</title>
        <authorList>
            <person name="Dallery J.-F."/>
            <person name="Lapalu N."/>
            <person name="Zampounis A."/>
            <person name="Pigne S."/>
            <person name="Luyten I."/>
            <person name="Amselem J."/>
            <person name="Wittenberg A.H.J."/>
            <person name="Zhou S."/>
            <person name="de Queiroz M.V."/>
            <person name="Robin G.P."/>
            <person name="Auger A."/>
            <person name="Hainaut M."/>
            <person name="Henrissat B."/>
            <person name="Kim K.-T."/>
            <person name="Lee Y.-H."/>
            <person name="Lespinet O."/>
            <person name="Schwartz D.C."/>
            <person name="Thon M.R."/>
            <person name="O'Connell R.J."/>
        </authorList>
    </citation>
    <scope>NUCLEOTIDE SEQUENCE [LARGE SCALE GENOMIC DNA]</scope>
    <source>
        <strain evidence="3">IMI 349063</strain>
    </source>
</reference>
<dbReference type="AlphaFoldDB" id="A0A1B7Y2S6"/>
<dbReference type="RefSeq" id="XP_018154830.1">
    <property type="nucleotide sequence ID" value="XM_018305406.1"/>
</dbReference>
<comment type="caution">
    <text evidence="2">The sequence shown here is derived from an EMBL/GenBank/DDBJ whole genome shotgun (WGS) entry which is preliminary data.</text>
</comment>
<dbReference type="VEuPathDB" id="FungiDB:CH63R_10432"/>
<feature type="region of interest" description="Disordered" evidence="1">
    <location>
        <begin position="216"/>
        <end position="238"/>
    </location>
</feature>
<organism evidence="2 3">
    <name type="scientific">Colletotrichum higginsianum (strain IMI 349063)</name>
    <name type="common">Crucifer anthracnose fungus</name>
    <dbReference type="NCBI Taxonomy" id="759273"/>
    <lineage>
        <taxon>Eukaryota</taxon>
        <taxon>Fungi</taxon>
        <taxon>Dikarya</taxon>
        <taxon>Ascomycota</taxon>
        <taxon>Pezizomycotina</taxon>
        <taxon>Sordariomycetes</taxon>
        <taxon>Hypocreomycetidae</taxon>
        <taxon>Glomerellales</taxon>
        <taxon>Glomerellaceae</taxon>
        <taxon>Colletotrichum</taxon>
        <taxon>Colletotrichum destructivum species complex</taxon>
    </lineage>
</organism>
<name>A0A1B7Y2S6_COLHI</name>
<dbReference type="Proteomes" id="UP000092177">
    <property type="component" value="Unassembled WGS sequence"/>
</dbReference>
<evidence type="ECO:0000313" key="3">
    <source>
        <dbReference type="Proteomes" id="UP000092177"/>
    </source>
</evidence>